<evidence type="ECO:0000313" key="2">
    <source>
        <dbReference type="EMBL" id="OWY30604.1"/>
    </source>
</evidence>
<protein>
    <submittedName>
        <fullName evidence="2">CopG family transcriptional regulator</fullName>
    </submittedName>
</protein>
<reference evidence="2 3" key="1">
    <citation type="submission" date="2017-06" db="EMBL/GenBank/DDBJ databases">
        <title>Herbaspirillum phytohormonus sp. nov., isolated from the root nodule of Robinia pseudoacacia in lead-zinc mine.</title>
        <authorList>
            <person name="Fan M."/>
            <person name="Lin Y."/>
        </authorList>
    </citation>
    <scope>NUCLEOTIDE SEQUENCE [LARGE SCALE GENOMIC DNA]</scope>
    <source>
        <strain evidence="2 3">HZ10</strain>
    </source>
</reference>
<keyword evidence="1" id="KW-0732">Signal</keyword>
<feature type="chain" id="PRO_5011235002" evidence="1">
    <location>
        <begin position="20"/>
        <end position="138"/>
    </location>
</feature>
<organism evidence="2 3">
    <name type="scientific">Herbaspirillum robiniae</name>
    <dbReference type="NCBI Taxonomy" id="2014887"/>
    <lineage>
        <taxon>Bacteria</taxon>
        <taxon>Pseudomonadati</taxon>
        <taxon>Pseudomonadota</taxon>
        <taxon>Betaproteobacteria</taxon>
        <taxon>Burkholderiales</taxon>
        <taxon>Oxalobacteraceae</taxon>
        <taxon>Herbaspirillum</taxon>
    </lineage>
</organism>
<dbReference type="Pfam" id="PF04214">
    <property type="entry name" value="DUF411"/>
    <property type="match status" value="1"/>
</dbReference>
<dbReference type="AlphaFoldDB" id="A0A246WUA5"/>
<evidence type="ECO:0000256" key="1">
    <source>
        <dbReference type="SAM" id="SignalP"/>
    </source>
</evidence>
<name>A0A246WUA5_9BURK</name>
<dbReference type="SUPFAM" id="SSF52833">
    <property type="entry name" value="Thioredoxin-like"/>
    <property type="match status" value="1"/>
</dbReference>
<dbReference type="InterPro" id="IPR036249">
    <property type="entry name" value="Thioredoxin-like_sf"/>
</dbReference>
<comment type="caution">
    <text evidence="2">The sequence shown here is derived from an EMBL/GenBank/DDBJ whole genome shotgun (WGS) entry which is preliminary data.</text>
</comment>
<proteinExistence type="predicted"/>
<dbReference type="InterPro" id="IPR007332">
    <property type="entry name" value="DUF411"/>
</dbReference>
<sequence>MKKFVLASLLALTSVAAHAAGEAITVYKDPDCGCCTAWVEHMNQAGYKLNVIDRKEMPAIKKRLGVPESLQSCHTAVVEATGQVIEGHVPAPAVAKLIASRSTKGVAVPGMPLNSPGMGKMDGKLVTVDLAGNEFSRN</sequence>
<dbReference type="Proteomes" id="UP000197596">
    <property type="component" value="Unassembled WGS sequence"/>
</dbReference>
<dbReference type="RefSeq" id="WP_050470630.1">
    <property type="nucleotide sequence ID" value="NZ_NJGU01000001.1"/>
</dbReference>
<dbReference type="EMBL" id="NJGU01000001">
    <property type="protein sequence ID" value="OWY30604.1"/>
    <property type="molecule type" value="Genomic_DNA"/>
</dbReference>
<gene>
    <name evidence="2" type="ORF">CEJ42_00505</name>
</gene>
<evidence type="ECO:0000313" key="3">
    <source>
        <dbReference type="Proteomes" id="UP000197596"/>
    </source>
</evidence>
<feature type="signal peptide" evidence="1">
    <location>
        <begin position="1"/>
        <end position="19"/>
    </location>
</feature>
<accession>A0A246WUA5</accession>